<dbReference type="Bgee" id="ENSELUG00000001438">
    <property type="expression patterns" value="Expressed in testis and 1 other cell type or tissue"/>
</dbReference>
<name>A0A3P8ZDF5_ESOLU</name>
<dbReference type="InterPro" id="IPR011989">
    <property type="entry name" value="ARM-like"/>
</dbReference>
<reference evidence="1" key="2">
    <citation type="submission" date="2020-02" db="EMBL/GenBank/DDBJ databases">
        <title>Esox lucius (northern pike) genome, fEsoLuc1, primary haplotype.</title>
        <authorList>
            <person name="Myers G."/>
            <person name="Karagic N."/>
            <person name="Meyer A."/>
            <person name="Pippel M."/>
            <person name="Reichard M."/>
            <person name="Winkler S."/>
            <person name="Tracey A."/>
            <person name="Sims Y."/>
            <person name="Howe K."/>
            <person name="Rhie A."/>
            <person name="Formenti G."/>
            <person name="Durbin R."/>
            <person name="Fedrigo O."/>
            <person name="Jarvis E.D."/>
        </authorList>
    </citation>
    <scope>NUCLEOTIDE SEQUENCE [LARGE SCALE GENOMIC DNA]</scope>
</reference>
<dbReference type="Proteomes" id="UP000265140">
    <property type="component" value="Chromosome 15"/>
</dbReference>
<dbReference type="PANTHER" id="PTHR12697">
    <property type="entry name" value="PBS LYASE HEAT-LIKE PROTEIN"/>
    <property type="match status" value="1"/>
</dbReference>
<dbReference type="PANTHER" id="PTHR12697:SF20">
    <property type="entry name" value="HEAT REPEAT-CONTAINING PROTEIN 4"/>
    <property type="match status" value="1"/>
</dbReference>
<reference evidence="1" key="4">
    <citation type="submission" date="2025-09" db="UniProtKB">
        <authorList>
            <consortium name="Ensembl"/>
        </authorList>
    </citation>
    <scope>IDENTIFICATION</scope>
</reference>
<dbReference type="GO" id="GO:0016491">
    <property type="term" value="F:oxidoreductase activity"/>
    <property type="evidence" value="ECO:0007669"/>
    <property type="project" value="TreeGrafter"/>
</dbReference>
<organism evidence="1 2">
    <name type="scientific">Esox lucius</name>
    <name type="common">Northern pike</name>
    <dbReference type="NCBI Taxonomy" id="8010"/>
    <lineage>
        <taxon>Eukaryota</taxon>
        <taxon>Metazoa</taxon>
        <taxon>Chordata</taxon>
        <taxon>Craniata</taxon>
        <taxon>Vertebrata</taxon>
        <taxon>Euteleostomi</taxon>
        <taxon>Actinopterygii</taxon>
        <taxon>Neopterygii</taxon>
        <taxon>Teleostei</taxon>
        <taxon>Protacanthopterygii</taxon>
        <taxon>Esociformes</taxon>
        <taxon>Esocidae</taxon>
        <taxon>Esox</taxon>
    </lineage>
</organism>
<dbReference type="Ensembl" id="ENSELUT00000018728.3">
    <property type="protein sequence ID" value="ENSELUP00000026347.3"/>
    <property type="gene ID" value="ENSELUG00000001438.3"/>
</dbReference>
<dbReference type="InParanoid" id="A0A3P8ZDF5"/>
<dbReference type="InterPro" id="IPR016024">
    <property type="entry name" value="ARM-type_fold"/>
</dbReference>
<dbReference type="STRING" id="8010.ENSELUP00000026347"/>
<dbReference type="SUPFAM" id="SSF48371">
    <property type="entry name" value="ARM repeat"/>
    <property type="match status" value="1"/>
</dbReference>
<reference evidence="2" key="1">
    <citation type="journal article" date="2014" name="PLoS ONE">
        <title>The genome and linkage map of the northern pike (Esox lucius): conserved synteny revealed between the salmonid sister group and the Neoteleostei.</title>
        <authorList>
            <person name="Rondeau E.B."/>
            <person name="Minkley D.R."/>
            <person name="Leong J.S."/>
            <person name="Messmer A.M."/>
            <person name="Jantzen J.R."/>
            <person name="von Schalburg K.R."/>
            <person name="Lemon C."/>
            <person name="Bird N.H."/>
            <person name="Koop B.F."/>
        </authorList>
    </citation>
    <scope>NUCLEOTIDE SEQUENCE</scope>
</reference>
<dbReference type="GeneTree" id="ENSGT00390000013207"/>
<accession>A0A3P8ZDF5</accession>
<proteinExistence type="predicted"/>
<protein>
    <submittedName>
        <fullName evidence="1">HEAT repeat containing 4</fullName>
    </submittedName>
</protein>
<sequence>MSVAGIAKQVHQHDPRKHGRIIMDNNSEYQKNLQEIFPGSPDKWTKALPATAHRMRRLEKGARRWVDLPTTADYSTEVCMRPPDYSGQDTESPRRQALYNPMPELSSLRYAVEGWRSAWKMKNTWQSATIEGLKRDLTDLHIQVRISAIATCASGAVNRPREEQHPPDAVPRELQPLILRALEDPVKRVQMAAAVCQYAMGTPGSRARKILRRELDQGFGADSWVAAQCLAMEGDASRPVIQRLLSQRLVSGTHSDQEQSASLLASISSKTTLVHSLLAEDLNCANWRTRLLACKTISRLKNPDLTNKLIHLMWNDWSGEVRQMAARALGKLGAGRAVHNGLRDKLEEGTASCRVESLILVGQLQIMTAKLLPAFLRCFNDNFVAVRKQACVTAAALMMKDSLVLNQLIHLMKNDPAWEVKVAAISASGTIGCLTPTLHDLLLWVLHHEEEPQVRIAACEALKVLRVKGLELQHLLQERFIQRLSTKSIITDKVLLIEELADMYQQQTKYQGEESQTDTPPVLQLLQERYKGQ</sequence>
<dbReference type="AlphaFoldDB" id="A0A3P8ZDF5"/>
<keyword evidence="2" id="KW-1185">Reference proteome</keyword>
<evidence type="ECO:0000313" key="1">
    <source>
        <dbReference type="Ensembl" id="ENSELUP00000026347.3"/>
    </source>
</evidence>
<dbReference type="Pfam" id="PF13646">
    <property type="entry name" value="HEAT_2"/>
    <property type="match status" value="2"/>
</dbReference>
<evidence type="ECO:0000313" key="2">
    <source>
        <dbReference type="Proteomes" id="UP000265140"/>
    </source>
</evidence>
<reference evidence="1" key="3">
    <citation type="submission" date="2025-08" db="UniProtKB">
        <authorList>
            <consortium name="Ensembl"/>
        </authorList>
    </citation>
    <scope>IDENTIFICATION</scope>
</reference>
<dbReference type="Gene3D" id="1.25.10.10">
    <property type="entry name" value="Leucine-rich Repeat Variant"/>
    <property type="match status" value="2"/>
</dbReference>